<comment type="caution">
    <text evidence="1">The sequence shown here is derived from an EMBL/GenBank/DDBJ whole genome shotgun (WGS) entry which is preliminary data.</text>
</comment>
<gene>
    <name evidence="1" type="ORF">DPMN_187105</name>
</gene>
<dbReference type="Proteomes" id="UP000828390">
    <property type="component" value="Unassembled WGS sequence"/>
</dbReference>
<dbReference type="EMBL" id="JAIWYP010000010">
    <property type="protein sequence ID" value="KAH3752487.1"/>
    <property type="molecule type" value="Genomic_DNA"/>
</dbReference>
<evidence type="ECO:0000313" key="1">
    <source>
        <dbReference type="EMBL" id="KAH3752487.1"/>
    </source>
</evidence>
<organism evidence="1 2">
    <name type="scientific">Dreissena polymorpha</name>
    <name type="common">Zebra mussel</name>
    <name type="synonym">Mytilus polymorpha</name>
    <dbReference type="NCBI Taxonomy" id="45954"/>
    <lineage>
        <taxon>Eukaryota</taxon>
        <taxon>Metazoa</taxon>
        <taxon>Spiralia</taxon>
        <taxon>Lophotrochozoa</taxon>
        <taxon>Mollusca</taxon>
        <taxon>Bivalvia</taxon>
        <taxon>Autobranchia</taxon>
        <taxon>Heteroconchia</taxon>
        <taxon>Euheterodonta</taxon>
        <taxon>Imparidentia</taxon>
        <taxon>Neoheterodontei</taxon>
        <taxon>Myida</taxon>
        <taxon>Dreissenoidea</taxon>
        <taxon>Dreissenidae</taxon>
        <taxon>Dreissena</taxon>
    </lineage>
</organism>
<reference evidence="1" key="2">
    <citation type="submission" date="2020-11" db="EMBL/GenBank/DDBJ databases">
        <authorList>
            <person name="McCartney M.A."/>
            <person name="Auch B."/>
            <person name="Kono T."/>
            <person name="Mallez S."/>
            <person name="Becker A."/>
            <person name="Gohl D.M."/>
            <person name="Silverstein K.A.T."/>
            <person name="Koren S."/>
            <person name="Bechman K.B."/>
            <person name="Herman A."/>
            <person name="Abrahante J.E."/>
            <person name="Garbe J."/>
        </authorList>
    </citation>
    <scope>NUCLEOTIDE SEQUENCE</scope>
    <source>
        <strain evidence="1">Duluth1</strain>
        <tissue evidence="1">Whole animal</tissue>
    </source>
</reference>
<name>A0A9D4IA53_DREPO</name>
<proteinExistence type="predicted"/>
<reference evidence="1" key="1">
    <citation type="journal article" date="2019" name="bioRxiv">
        <title>The Genome of the Zebra Mussel, Dreissena polymorpha: A Resource for Invasive Species Research.</title>
        <authorList>
            <person name="McCartney M.A."/>
            <person name="Auch B."/>
            <person name="Kono T."/>
            <person name="Mallez S."/>
            <person name="Zhang Y."/>
            <person name="Obille A."/>
            <person name="Becker A."/>
            <person name="Abrahante J.E."/>
            <person name="Garbe J."/>
            <person name="Badalamenti J.P."/>
            <person name="Herman A."/>
            <person name="Mangelson H."/>
            <person name="Liachko I."/>
            <person name="Sullivan S."/>
            <person name="Sone E.D."/>
            <person name="Koren S."/>
            <person name="Silverstein K.A.T."/>
            <person name="Beckman K.B."/>
            <person name="Gohl D.M."/>
        </authorList>
    </citation>
    <scope>NUCLEOTIDE SEQUENCE</scope>
    <source>
        <strain evidence="1">Duluth1</strain>
        <tissue evidence="1">Whole animal</tissue>
    </source>
</reference>
<dbReference type="AlphaFoldDB" id="A0A9D4IA53"/>
<accession>A0A9D4IA53</accession>
<sequence>MAHRRRNNDLIPIHRLQRFFAEANQIAEIDRDIITLGHRDMITFECRIDIFGSMSEICTTIREILTICERDFPNIPGLGQELKDLVFAKSV</sequence>
<keyword evidence="2" id="KW-1185">Reference proteome</keyword>
<protein>
    <submittedName>
        <fullName evidence="1">Uncharacterized protein</fullName>
    </submittedName>
</protein>
<evidence type="ECO:0000313" key="2">
    <source>
        <dbReference type="Proteomes" id="UP000828390"/>
    </source>
</evidence>